<dbReference type="AlphaFoldDB" id="A0AAP0B176"/>
<feature type="transmembrane region" description="Helical" evidence="1">
    <location>
        <begin position="438"/>
        <end position="456"/>
    </location>
</feature>
<name>A0AAP0B176_9ASPA</name>
<protein>
    <recommendedName>
        <fullName evidence="3">DUF7755 domain-containing protein</fullName>
    </recommendedName>
</protein>
<keyword evidence="1" id="KW-0812">Transmembrane</keyword>
<feature type="transmembrane region" description="Helical" evidence="1">
    <location>
        <begin position="541"/>
        <end position="560"/>
    </location>
</feature>
<evidence type="ECO:0000256" key="1">
    <source>
        <dbReference type="SAM" id="Phobius"/>
    </source>
</evidence>
<keyword evidence="2" id="KW-0732">Signal</keyword>
<accession>A0AAP0B176</accession>
<dbReference type="PANTHER" id="PTHR36330:SF2">
    <property type="entry name" value="LIPASE_LIPOOXYGENASE, PLAT_LH2 FAMILY PROTEIN"/>
    <property type="match status" value="1"/>
</dbReference>
<feature type="domain" description="DUF7755" evidence="3">
    <location>
        <begin position="351"/>
        <end position="404"/>
    </location>
</feature>
<feature type="domain" description="DUF7755" evidence="3">
    <location>
        <begin position="195"/>
        <end position="280"/>
    </location>
</feature>
<dbReference type="PANTHER" id="PTHR36330">
    <property type="entry name" value="LIPASE/LIPOOXYGENASE, PLAT/LH2 FAMILY PROTEIN"/>
    <property type="match status" value="1"/>
</dbReference>
<sequence length="572" mass="62568">MFRWFLRHWFLVIVGASRSYLSKVASVLEEASRWRLLQYAAFSARIGSTISARSEPIKESNISVVSDLSHEITMRMIGRLLPPGRRLLFLPPVFIFTHVLGNLPPSSSRPPTASLPMLSFLLQRGIGRILEERDNQQSLVYFSSFITVCAWFDSALFDLDFAKPLHLLPATQVTTYPTDYSEELISSLELDHSTSLYMIELRTSRDFASCLSDLNSAIMICLIDENGRSILQRISAISQDKGEKISEHIHFQRGSIDMAAFKGSKLKQIAALWIGLESGTGLRPTDNNDSIPSALVHEGGGVPRATLFRSRHYPAAVTTLPPLANPERYTPPVAAVCTGFASGEESTFIVGSWRLDGVDVKVINGPTTPSSSSSSMQYKFEASNILLGDRGGFSVVELRPILMTRASSINSSPETLDFDSGLMKEGGMREYAALKFSLLLYDFILVMAGVAVLTVSSNEANAYSFLAGGICGFLYLLLLQRSVDGLSAPSLSDEDSNEKTSLQNYGANGPVVILVSAIFAGIVLCKYRFGGRSVLFSSTEIFTGVAGFLTCKMAVVMAAFKPVPMSNQKNKF</sequence>
<dbReference type="EMBL" id="JBBWWQ010000017">
    <property type="protein sequence ID" value="KAK8923668.1"/>
    <property type="molecule type" value="Genomic_DNA"/>
</dbReference>
<feature type="transmembrane region" description="Helical" evidence="1">
    <location>
        <begin position="462"/>
        <end position="479"/>
    </location>
</feature>
<comment type="caution">
    <text evidence="4">The sequence shown here is derived from an EMBL/GenBank/DDBJ whole genome shotgun (WGS) entry which is preliminary data.</text>
</comment>
<feature type="transmembrane region" description="Helical" evidence="1">
    <location>
        <begin position="511"/>
        <end position="529"/>
    </location>
</feature>
<feature type="chain" id="PRO_5042899827" description="DUF7755 domain-containing protein" evidence="2">
    <location>
        <begin position="20"/>
        <end position="572"/>
    </location>
</feature>
<feature type="signal peptide" evidence="2">
    <location>
        <begin position="1"/>
        <end position="19"/>
    </location>
</feature>
<evidence type="ECO:0000259" key="3">
    <source>
        <dbReference type="Pfam" id="PF24938"/>
    </source>
</evidence>
<gene>
    <name evidence="4" type="ORF">KSP39_PZI019679</name>
</gene>
<keyword evidence="1" id="KW-0472">Membrane</keyword>
<evidence type="ECO:0000313" key="4">
    <source>
        <dbReference type="EMBL" id="KAK8923668.1"/>
    </source>
</evidence>
<dbReference type="InterPro" id="IPR056657">
    <property type="entry name" value="DUF7755"/>
</dbReference>
<proteinExistence type="predicted"/>
<organism evidence="4 5">
    <name type="scientific">Platanthera zijinensis</name>
    <dbReference type="NCBI Taxonomy" id="2320716"/>
    <lineage>
        <taxon>Eukaryota</taxon>
        <taxon>Viridiplantae</taxon>
        <taxon>Streptophyta</taxon>
        <taxon>Embryophyta</taxon>
        <taxon>Tracheophyta</taxon>
        <taxon>Spermatophyta</taxon>
        <taxon>Magnoliopsida</taxon>
        <taxon>Liliopsida</taxon>
        <taxon>Asparagales</taxon>
        <taxon>Orchidaceae</taxon>
        <taxon>Orchidoideae</taxon>
        <taxon>Orchideae</taxon>
        <taxon>Orchidinae</taxon>
        <taxon>Platanthera</taxon>
    </lineage>
</organism>
<keyword evidence="5" id="KW-1185">Reference proteome</keyword>
<keyword evidence="1" id="KW-1133">Transmembrane helix</keyword>
<evidence type="ECO:0000313" key="5">
    <source>
        <dbReference type="Proteomes" id="UP001418222"/>
    </source>
</evidence>
<reference evidence="4 5" key="1">
    <citation type="journal article" date="2022" name="Nat. Plants">
        <title>Genomes of leafy and leafless Platanthera orchids illuminate the evolution of mycoheterotrophy.</title>
        <authorList>
            <person name="Li M.H."/>
            <person name="Liu K.W."/>
            <person name="Li Z."/>
            <person name="Lu H.C."/>
            <person name="Ye Q.L."/>
            <person name="Zhang D."/>
            <person name="Wang J.Y."/>
            <person name="Li Y.F."/>
            <person name="Zhong Z.M."/>
            <person name="Liu X."/>
            <person name="Yu X."/>
            <person name="Liu D.K."/>
            <person name="Tu X.D."/>
            <person name="Liu B."/>
            <person name="Hao Y."/>
            <person name="Liao X.Y."/>
            <person name="Jiang Y.T."/>
            <person name="Sun W.H."/>
            <person name="Chen J."/>
            <person name="Chen Y.Q."/>
            <person name="Ai Y."/>
            <person name="Zhai J.W."/>
            <person name="Wu S.S."/>
            <person name="Zhou Z."/>
            <person name="Hsiao Y.Y."/>
            <person name="Wu W.L."/>
            <person name="Chen Y.Y."/>
            <person name="Lin Y.F."/>
            <person name="Hsu J.L."/>
            <person name="Li C.Y."/>
            <person name="Wang Z.W."/>
            <person name="Zhao X."/>
            <person name="Zhong W.Y."/>
            <person name="Ma X.K."/>
            <person name="Ma L."/>
            <person name="Huang J."/>
            <person name="Chen G.Z."/>
            <person name="Huang M.Z."/>
            <person name="Huang L."/>
            <person name="Peng D.H."/>
            <person name="Luo Y.B."/>
            <person name="Zou S.Q."/>
            <person name="Chen S.P."/>
            <person name="Lan S."/>
            <person name="Tsai W.C."/>
            <person name="Van de Peer Y."/>
            <person name="Liu Z.J."/>
        </authorList>
    </citation>
    <scope>NUCLEOTIDE SEQUENCE [LARGE SCALE GENOMIC DNA]</scope>
    <source>
        <strain evidence="4">Lor287</strain>
    </source>
</reference>
<evidence type="ECO:0000256" key="2">
    <source>
        <dbReference type="SAM" id="SignalP"/>
    </source>
</evidence>
<dbReference type="Pfam" id="PF24938">
    <property type="entry name" value="DUF7755"/>
    <property type="match status" value="2"/>
</dbReference>
<dbReference type="Proteomes" id="UP001418222">
    <property type="component" value="Unassembled WGS sequence"/>
</dbReference>